<dbReference type="GeneID" id="109584483"/>
<sequence>MGSITTEEFNSEVEQLIETGDESLKDDLKCLPFIRMHRVVMKSRFEVGSIRQKLEQSLSLYCNTTTSAKKTTELFLLENDENDIVIESISHSRIPVVSSAPLKLRDLPAQSILQAT</sequence>
<proteinExistence type="predicted"/>
<dbReference type="Proteomes" id="UP000007879">
    <property type="component" value="Unassembled WGS sequence"/>
</dbReference>
<dbReference type="RefSeq" id="XP_019855795.1">
    <property type="nucleotide sequence ID" value="XM_020000236.1"/>
</dbReference>
<name>A0AAN0JFI4_AMPQE</name>
<reference evidence="1" key="2">
    <citation type="submission" date="2024-06" db="UniProtKB">
        <authorList>
            <consortium name="EnsemblMetazoa"/>
        </authorList>
    </citation>
    <scope>IDENTIFICATION</scope>
</reference>
<evidence type="ECO:0000313" key="1">
    <source>
        <dbReference type="EnsemblMetazoa" id="XP_019855795.1"/>
    </source>
</evidence>
<dbReference type="AlphaFoldDB" id="A0AAN0JFI4"/>
<evidence type="ECO:0000313" key="2">
    <source>
        <dbReference type="Proteomes" id="UP000007879"/>
    </source>
</evidence>
<accession>A0AAN0JFI4</accession>
<reference evidence="2" key="1">
    <citation type="journal article" date="2010" name="Nature">
        <title>The Amphimedon queenslandica genome and the evolution of animal complexity.</title>
        <authorList>
            <person name="Srivastava M."/>
            <person name="Simakov O."/>
            <person name="Chapman J."/>
            <person name="Fahey B."/>
            <person name="Gauthier M.E."/>
            <person name="Mitros T."/>
            <person name="Richards G.S."/>
            <person name="Conaco C."/>
            <person name="Dacre M."/>
            <person name="Hellsten U."/>
            <person name="Larroux C."/>
            <person name="Putnam N.H."/>
            <person name="Stanke M."/>
            <person name="Adamska M."/>
            <person name="Darling A."/>
            <person name="Degnan S.M."/>
            <person name="Oakley T.H."/>
            <person name="Plachetzki D.C."/>
            <person name="Zhai Y."/>
            <person name="Adamski M."/>
            <person name="Calcino A."/>
            <person name="Cummins S.F."/>
            <person name="Goodstein D.M."/>
            <person name="Harris C."/>
            <person name="Jackson D.J."/>
            <person name="Leys S.P."/>
            <person name="Shu S."/>
            <person name="Woodcroft B.J."/>
            <person name="Vervoort M."/>
            <person name="Kosik K.S."/>
            <person name="Manning G."/>
            <person name="Degnan B.M."/>
            <person name="Rokhsar D.S."/>
        </authorList>
    </citation>
    <scope>NUCLEOTIDE SEQUENCE [LARGE SCALE GENOMIC DNA]</scope>
</reference>
<protein>
    <submittedName>
        <fullName evidence="1">Uncharacterized protein</fullName>
    </submittedName>
</protein>
<organism evidence="1 2">
    <name type="scientific">Amphimedon queenslandica</name>
    <name type="common">Sponge</name>
    <dbReference type="NCBI Taxonomy" id="400682"/>
    <lineage>
        <taxon>Eukaryota</taxon>
        <taxon>Metazoa</taxon>
        <taxon>Porifera</taxon>
        <taxon>Demospongiae</taxon>
        <taxon>Heteroscleromorpha</taxon>
        <taxon>Haplosclerida</taxon>
        <taxon>Niphatidae</taxon>
        <taxon>Amphimedon</taxon>
    </lineage>
</organism>
<keyword evidence="2" id="KW-1185">Reference proteome</keyword>
<dbReference type="EnsemblMetazoa" id="XM_020000236.1">
    <property type="protein sequence ID" value="XP_019855795.1"/>
    <property type="gene ID" value="LOC109584483"/>
</dbReference>